<sequence length="91" mass="10927">MIIRTKRYIKELKNILTFIAKDSLNSSRKFKNELDDKINKIPNYSQIYRKSLTADDENVKDLIFKGFVVVFRIKNDNIYILGIYKHNLWKN</sequence>
<organism evidence="2 3">
    <name type="scientific">Campylobacter ureolyticus</name>
    <dbReference type="NCBI Taxonomy" id="827"/>
    <lineage>
        <taxon>Bacteria</taxon>
        <taxon>Pseudomonadati</taxon>
        <taxon>Campylobacterota</taxon>
        <taxon>Epsilonproteobacteria</taxon>
        <taxon>Campylobacterales</taxon>
        <taxon>Campylobacteraceae</taxon>
        <taxon>Campylobacter</taxon>
    </lineage>
</organism>
<protein>
    <submittedName>
        <fullName evidence="2">Type II toxin-antitoxin system RelE/ParE family toxin</fullName>
    </submittedName>
</protein>
<dbReference type="Proteomes" id="UP000234639">
    <property type="component" value="Unassembled WGS sequence"/>
</dbReference>
<evidence type="ECO:0000256" key="1">
    <source>
        <dbReference type="ARBA" id="ARBA00022649"/>
    </source>
</evidence>
<dbReference type="RefSeq" id="WP_101636555.1">
    <property type="nucleotide sequence ID" value="NZ_PKHU01000001.1"/>
</dbReference>
<accession>A0A2I1NCK1</accession>
<evidence type="ECO:0000313" key="3">
    <source>
        <dbReference type="Proteomes" id="UP000234639"/>
    </source>
</evidence>
<keyword evidence="1" id="KW-1277">Toxin-antitoxin system</keyword>
<reference evidence="2 3" key="1">
    <citation type="submission" date="2017-12" db="EMBL/GenBank/DDBJ databases">
        <title>Phylogenetic diversity of female urinary microbiome.</title>
        <authorList>
            <person name="Thomas-White K."/>
            <person name="Wolfe A.J."/>
        </authorList>
    </citation>
    <scope>NUCLEOTIDE SEQUENCE [LARGE SCALE GENOMIC DNA]</scope>
    <source>
        <strain evidence="2 3">UMB0112</strain>
    </source>
</reference>
<dbReference type="Pfam" id="PF05016">
    <property type="entry name" value="ParE_toxin"/>
    <property type="match status" value="1"/>
</dbReference>
<gene>
    <name evidence="2" type="ORF">CYJ41_01150</name>
</gene>
<name>A0A2I1NCK1_9BACT</name>
<proteinExistence type="predicted"/>
<comment type="caution">
    <text evidence="2">The sequence shown here is derived from an EMBL/GenBank/DDBJ whole genome shotgun (WGS) entry which is preliminary data.</text>
</comment>
<dbReference type="Gene3D" id="3.30.2310.20">
    <property type="entry name" value="RelE-like"/>
    <property type="match status" value="1"/>
</dbReference>
<dbReference type="AlphaFoldDB" id="A0A2I1NCK1"/>
<dbReference type="InterPro" id="IPR035093">
    <property type="entry name" value="RelE/ParE_toxin_dom_sf"/>
</dbReference>
<dbReference type="EMBL" id="PKHU01000001">
    <property type="protein sequence ID" value="PKZ30076.1"/>
    <property type="molecule type" value="Genomic_DNA"/>
</dbReference>
<evidence type="ECO:0000313" key="2">
    <source>
        <dbReference type="EMBL" id="PKZ30076.1"/>
    </source>
</evidence>
<dbReference type="InterPro" id="IPR007712">
    <property type="entry name" value="RelE/ParE_toxin"/>
</dbReference>